<dbReference type="EMBL" id="QEFC01000077">
    <property type="protein sequence ID" value="KAE9466767.1"/>
    <property type="molecule type" value="Genomic_DNA"/>
</dbReference>
<evidence type="ECO:0000313" key="2">
    <source>
        <dbReference type="EMBL" id="KAE9466767.1"/>
    </source>
</evidence>
<dbReference type="AlphaFoldDB" id="A0A6A4MM35"/>
<dbReference type="OrthoDB" id="653466at2759"/>
<protein>
    <submittedName>
        <fullName evidence="2">Uncharacterized protein</fullName>
    </submittedName>
</protein>
<dbReference type="Proteomes" id="UP000428333">
    <property type="component" value="Linkage Group LG01"/>
</dbReference>
<reference evidence="2 3" key="1">
    <citation type="journal article" date="2019" name="Genome Biol. Evol.">
        <title>The Rhododendron genome and chromosomal organization provide insight into shared whole-genome duplications across the heath family (Ericaceae).</title>
        <authorList>
            <person name="Soza V.L."/>
            <person name="Lindsley D."/>
            <person name="Waalkes A."/>
            <person name="Ramage E."/>
            <person name="Patwardhan R.P."/>
            <person name="Burton J.N."/>
            <person name="Adey A."/>
            <person name="Kumar A."/>
            <person name="Qiu R."/>
            <person name="Shendure J."/>
            <person name="Hall B."/>
        </authorList>
    </citation>
    <scope>NUCLEOTIDE SEQUENCE [LARGE SCALE GENOMIC DNA]</scope>
    <source>
        <strain evidence="2">RSF 1966-606</strain>
    </source>
</reference>
<dbReference type="PANTHER" id="PTHR34061">
    <property type="entry name" value="PROTEIN, PUTATIVE-RELATED"/>
    <property type="match status" value="1"/>
</dbReference>
<feature type="non-terminal residue" evidence="2">
    <location>
        <position position="1"/>
    </location>
</feature>
<feature type="region of interest" description="Disordered" evidence="1">
    <location>
        <begin position="103"/>
        <end position="124"/>
    </location>
</feature>
<dbReference type="PANTHER" id="PTHR34061:SF2">
    <property type="entry name" value="PROTEIN, PUTATIVE-RELATED"/>
    <property type="match status" value="1"/>
</dbReference>
<organism evidence="2 3">
    <name type="scientific">Rhododendron williamsianum</name>
    <dbReference type="NCBI Taxonomy" id="262921"/>
    <lineage>
        <taxon>Eukaryota</taxon>
        <taxon>Viridiplantae</taxon>
        <taxon>Streptophyta</taxon>
        <taxon>Embryophyta</taxon>
        <taxon>Tracheophyta</taxon>
        <taxon>Spermatophyta</taxon>
        <taxon>Magnoliopsida</taxon>
        <taxon>eudicotyledons</taxon>
        <taxon>Gunneridae</taxon>
        <taxon>Pentapetalae</taxon>
        <taxon>asterids</taxon>
        <taxon>Ericales</taxon>
        <taxon>Ericaceae</taxon>
        <taxon>Ericoideae</taxon>
        <taxon>Rhodoreae</taxon>
        <taxon>Rhododendron</taxon>
    </lineage>
</organism>
<proteinExistence type="predicted"/>
<gene>
    <name evidence="2" type="ORF">C3L33_01325</name>
</gene>
<name>A0A6A4MM35_9ERIC</name>
<keyword evidence="3" id="KW-1185">Reference proteome</keyword>
<accession>A0A6A4MM35</accession>
<feature type="region of interest" description="Disordered" evidence="1">
    <location>
        <begin position="14"/>
        <end position="37"/>
    </location>
</feature>
<evidence type="ECO:0000256" key="1">
    <source>
        <dbReference type="SAM" id="MobiDB-lite"/>
    </source>
</evidence>
<comment type="caution">
    <text evidence="2">The sequence shown here is derived from an EMBL/GenBank/DDBJ whole genome shotgun (WGS) entry which is preliminary data.</text>
</comment>
<evidence type="ECO:0000313" key="3">
    <source>
        <dbReference type="Proteomes" id="UP000428333"/>
    </source>
</evidence>
<sequence>MNCINPGYCEEKSSAAESRVQKPPGTTHSAPGSKKGHGVATKLLNGVKATFFSSLELCNCSYIGTKDDSDNLEFRSLIREDGVVMTECTNCINPGYCEEKSSAAESRVQKPPGTTHSAPGSKKGHGVATKLLNGVKATFFSSLELCNCSYIGTKDDSDNLEFRSLIREDGVVMTEVDGLTKS</sequence>